<evidence type="ECO:0000256" key="1">
    <source>
        <dbReference type="ARBA" id="ARBA00007261"/>
    </source>
</evidence>
<evidence type="ECO:0000256" key="2">
    <source>
        <dbReference type="RuleBase" id="RU004447"/>
    </source>
</evidence>
<dbReference type="RefSeq" id="WP_052220954.1">
    <property type="nucleotide sequence ID" value="NZ_LHUR01000018.1"/>
</dbReference>
<dbReference type="AlphaFoldDB" id="A0A0L6ZB43"/>
<dbReference type="InterPro" id="IPR050361">
    <property type="entry name" value="MPP/UQCRC_Complex"/>
</dbReference>
<keyword evidence="5" id="KW-0378">Hydrolase</keyword>
<protein>
    <submittedName>
        <fullName evidence="5">Protease 3</fullName>
        <ecNumber evidence="5">3.4.24.55</ecNumber>
    </submittedName>
</protein>
<name>A0A0L6ZB43_9CLOT</name>
<dbReference type="InterPro" id="IPR007863">
    <property type="entry name" value="Peptidase_M16_C"/>
</dbReference>
<dbReference type="Pfam" id="PF05193">
    <property type="entry name" value="Peptidase_M16_C"/>
    <property type="match status" value="1"/>
</dbReference>
<comment type="caution">
    <text evidence="5">The sequence shown here is derived from an EMBL/GenBank/DDBJ whole genome shotgun (WGS) entry which is preliminary data.</text>
</comment>
<dbReference type="InterPro" id="IPR011765">
    <property type="entry name" value="Pept_M16_N"/>
</dbReference>
<proteinExistence type="inferred from homology"/>
<dbReference type="EC" id="3.4.24.55" evidence="5"/>
<evidence type="ECO:0000259" key="3">
    <source>
        <dbReference type="Pfam" id="PF00675"/>
    </source>
</evidence>
<dbReference type="GO" id="GO:0004222">
    <property type="term" value="F:metalloendopeptidase activity"/>
    <property type="evidence" value="ECO:0007669"/>
    <property type="project" value="UniProtKB-EC"/>
</dbReference>
<dbReference type="InterPro" id="IPR001431">
    <property type="entry name" value="Pept_M16_Zn_BS"/>
</dbReference>
<evidence type="ECO:0000313" key="5">
    <source>
        <dbReference type="EMBL" id="KOA20186.1"/>
    </source>
</evidence>
<dbReference type="Gene3D" id="3.30.830.10">
    <property type="entry name" value="Metalloenzyme, LuxS/M16 peptidase-like"/>
    <property type="match status" value="2"/>
</dbReference>
<feature type="domain" description="Peptidase M16 N-terminal" evidence="3">
    <location>
        <begin position="20"/>
        <end position="162"/>
    </location>
</feature>
<dbReference type="GO" id="GO:0006508">
    <property type="term" value="P:proteolysis"/>
    <property type="evidence" value="ECO:0007669"/>
    <property type="project" value="UniProtKB-KW"/>
</dbReference>
<keyword evidence="5" id="KW-0645">Protease</keyword>
<dbReference type="SUPFAM" id="SSF63411">
    <property type="entry name" value="LuxS/MPP-like metallohydrolase"/>
    <property type="match status" value="2"/>
</dbReference>
<sequence length="417" mass="48530">MEKGIFDLRTFNLNNGIKLVSIKKDTQLASVHIGVKIGSIYENKEEKGISHFVEHMLFKGTKNRSNEELNEALEQRAGEYNAYTDYNCTVYSISALNEELDASVELLSDMLQNSIFSKEEMDKERGVILAEIRTSKDDVEEYSFNKTLEIAFKNSSIKIDTIGKSSTVKKFTREQLFNYYKRYYVPNNTFISIVSPNEHDDIFKLVEKYFKNWDAAPFERGKVICENNLQNRKISYKKDIEQSTIIYLYTFHNLTKHDELALRILNYKLGESANSILFRKLREEKGLAYDVYSEIDTTKSVKMLMIYTAVNEEDVNESIEIIENLLKEIKNEKIIFDERNIALMKKVIKTALAGTLEDSTELSNYILHQIVDEEDIYEFIEDIKRMESIDNTDIYNIARKVLENPTVHILLSEKSDK</sequence>
<dbReference type="PROSITE" id="PS00143">
    <property type="entry name" value="INSULINASE"/>
    <property type="match status" value="1"/>
</dbReference>
<feature type="domain" description="Peptidase M16 C-terminal" evidence="4">
    <location>
        <begin position="170"/>
        <end position="334"/>
    </location>
</feature>
<dbReference type="PATRIC" id="fig|1121318.3.peg.1395"/>
<dbReference type="EMBL" id="LHUR01000018">
    <property type="protein sequence ID" value="KOA20186.1"/>
    <property type="molecule type" value="Genomic_DNA"/>
</dbReference>
<dbReference type="PANTHER" id="PTHR11851:SF49">
    <property type="entry name" value="MITOCHONDRIAL-PROCESSING PEPTIDASE SUBUNIT ALPHA"/>
    <property type="match status" value="1"/>
</dbReference>
<accession>A0A0L6ZB43</accession>
<gene>
    <name evidence="5" type="primary">ptrA_2</name>
    <name evidence="5" type="ORF">CLHOM_13850</name>
</gene>
<comment type="similarity">
    <text evidence="1 2">Belongs to the peptidase M16 family.</text>
</comment>
<dbReference type="PANTHER" id="PTHR11851">
    <property type="entry name" value="METALLOPROTEASE"/>
    <property type="match status" value="1"/>
</dbReference>
<dbReference type="InterPro" id="IPR011249">
    <property type="entry name" value="Metalloenz_LuxS/M16"/>
</dbReference>
<dbReference type="Proteomes" id="UP000037043">
    <property type="component" value="Unassembled WGS sequence"/>
</dbReference>
<evidence type="ECO:0000313" key="6">
    <source>
        <dbReference type="Proteomes" id="UP000037043"/>
    </source>
</evidence>
<evidence type="ECO:0000259" key="4">
    <source>
        <dbReference type="Pfam" id="PF05193"/>
    </source>
</evidence>
<dbReference type="Pfam" id="PF00675">
    <property type="entry name" value="Peptidase_M16"/>
    <property type="match status" value="1"/>
</dbReference>
<keyword evidence="6" id="KW-1185">Reference proteome</keyword>
<dbReference type="STRING" id="36844.SAMN04488501_11190"/>
<organism evidence="5 6">
    <name type="scientific">Clostridium homopropionicum DSM 5847</name>
    <dbReference type="NCBI Taxonomy" id="1121318"/>
    <lineage>
        <taxon>Bacteria</taxon>
        <taxon>Bacillati</taxon>
        <taxon>Bacillota</taxon>
        <taxon>Clostridia</taxon>
        <taxon>Eubacteriales</taxon>
        <taxon>Clostridiaceae</taxon>
        <taxon>Clostridium</taxon>
    </lineage>
</organism>
<dbReference type="GO" id="GO:0046872">
    <property type="term" value="F:metal ion binding"/>
    <property type="evidence" value="ECO:0007669"/>
    <property type="project" value="InterPro"/>
</dbReference>
<reference evidence="6" key="1">
    <citation type="submission" date="2015-08" db="EMBL/GenBank/DDBJ databases">
        <title>Genome sequence of the strict anaerobe Clostridium homopropionicum LuHBu1 (DSM 5847T).</title>
        <authorList>
            <person name="Poehlein A."/>
            <person name="Beck M."/>
            <person name="Schiel-Bengelsdorf B."/>
            <person name="Bengelsdorf F.R."/>
            <person name="Daniel R."/>
            <person name="Duerre P."/>
        </authorList>
    </citation>
    <scope>NUCLEOTIDE SEQUENCE [LARGE SCALE GENOMIC DNA]</scope>
    <source>
        <strain evidence="6">DSM 5847</strain>
    </source>
</reference>